<reference evidence="1 2" key="1">
    <citation type="journal article" date="2013" name="Curr. Biol.">
        <title>The Genome of the Foraminiferan Reticulomyxa filosa.</title>
        <authorList>
            <person name="Glockner G."/>
            <person name="Hulsmann N."/>
            <person name="Schleicher M."/>
            <person name="Noegel A.A."/>
            <person name="Eichinger L."/>
            <person name="Gallinger C."/>
            <person name="Pawlowski J."/>
            <person name="Sierra R."/>
            <person name="Euteneuer U."/>
            <person name="Pillet L."/>
            <person name="Moustafa A."/>
            <person name="Platzer M."/>
            <person name="Groth M."/>
            <person name="Szafranski K."/>
            <person name="Schliwa M."/>
        </authorList>
    </citation>
    <scope>NUCLEOTIDE SEQUENCE [LARGE SCALE GENOMIC DNA]</scope>
</reference>
<name>X6LYN1_RETFI</name>
<comment type="caution">
    <text evidence="1">The sequence shown here is derived from an EMBL/GenBank/DDBJ whole genome shotgun (WGS) entry which is preliminary data.</text>
</comment>
<gene>
    <name evidence="1" type="ORF">RFI_30364</name>
</gene>
<dbReference type="EMBL" id="ASPP01026590">
    <property type="protein sequence ID" value="ETO07028.1"/>
    <property type="molecule type" value="Genomic_DNA"/>
</dbReference>
<accession>X6LYN1</accession>
<dbReference type="AlphaFoldDB" id="X6LYN1"/>
<protein>
    <submittedName>
        <fullName evidence="1">Uncharacterized protein</fullName>
    </submittedName>
</protein>
<evidence type="ECO:0000313" key="2">
    <source>
        <dbReference type="Proteomes" id="UP000023152"/>
    </source>
</evidence>
<feature type="non-terminal residue" evidence="1">
    <location>
        <position position="169"/>
    </location>
</feature>
<keyword evidence="2" id="KW-1185">Reference proteome</keyword>
<proteinExistence type="predicted"/>
<organism evidence="1 2">
    <name type="scientific">Reticulomyxa filosa</name>
    <dbReference type="NCBI Taxonomy" id="46433"/>
    <lineage>
        <taxon>Eukaryota</taxon>
        <taxon>Sar</taxon>
        <taxon>Rhizaria</taxon>
        <taxon>Retaria</taxon>
        <taxon>Foraminifera</taxon>
        <taxon>Monothalamids</taxon>
        <taxon>Reticulomyxidae</taxon>
        <taxon>Reticulomyxa</taxon>
    </lineage>
</organism>
<evidence type="ECO:0000313" key="1">
    <source>
        <dbReference type="EMBL" id="ETO07028.1"/>
    </source>
</evidence>
<dbReference type="Proteomes" id="UP000023152">
    <property type="component" value="Unassembled WGS sequence"/>
</dbReference>
<sequence>MQIAKLPHSRKSPFEKWKEPTSEEILNSLDERLVIQGPSQSQWIELKFPIKWITTMIGSEIEAIRQALEKVQFQYKNERVVILSDCKFANLDKMVFLRFIGSKDILAFLEMNEQMQWRQTICSISEFPWIEPIFHWTNEGNEMEPKRYFEAQSFEKIILHRLEVHERRY</sequence>
<dbReference type="OrthoDB" id="411823at2759"/>